<dbReference type="PANTHER" id="PTHR43080">
    <property type="entry name" value="CBS DOMAIN-CONTAINING PROTEIN CBSX3, MITOCHONDRIAL"/>
    <property type="match status" value="1"/>
</dbReference>
<proteinExistence type="predicted"/>
<keyword evidence="1 2" id="KW-0129">CBS domain</keyword>
<feature type="domain" description="CBS" evidence="3">
    <location>
        <begin position="83"/>
        <end position="138"/>
    </location>
</feature>
<evidence type="ECO:0000259" key="3">
    <source>
        <dbReference type="PROSITE" id="PS51371"/>
    </source>
</evidence>
<dbReference type="SMART" id="SM00116">
    <property type="entry name" value="CBS"/>
    <property type="match status" value="2"/>
</dbReference>
<dbReference type="SUPFAM" id="SSF54631">
    <property type="entry name" value="CBS-domain pair"/>
    <property type="match status" value="1"/>
</dbReference>
<comment type="caution">
    <text evidence="4">The sequence shown here is derived from an EMBL/GenBank/DDBJ whole genome shotgun (WGS) entry which is preliminary data.</text>
</comment>
<evidence type="ECO:0000256" key="1">
    <source>
        <dbReference type="ARBA" id="ARBA00023122"/>
    </source>
</evidence>
<protein>
    <submittedName>
        <fullName evidence="4">Acetoin utilization protein AcuB</fullName>
    </submittedName>
</protein>
<sequence length="149" mass="16517">MIKVADIMTTNPHTASASTTLEQALILCKEHKIRHLPIVDQEQHLIGLVSDRTLLAAQESILSELNQRQRRAHEQQVLLQDIMLTKLHTVDAEAGVGQAAKHIEQYRIGCLPVVKNRKLIGIITDTDFVGVAISLLDILAEQEPFGSDL</sequence>
<feature type="domain" description="CBS" evidence="3">
    <location>
        <begin position="8"/>
        <end position="64"/>
    </location>
</feature>
<dbReference type="PANTHER" id="PTHR43080:SF2">
    <property type="entry name" value="CBS DOMAIN-CONTAINING PROTEIN"/>
    <property type="match status" value="1"/>
</dbReference>
<dbReference type="Pfam" id="PF00571">
    <property type="entry name" value="CBS"/>
    <property type="match status" value="2"/>
</dbReference>
<dbReference type="InterPro" id="IPR046342">
    <property type="entry name" value="CBS_dom_sf"/>
</dbReference>
<keyword evidence="5" id="KW-1185">Reference proteome</keyword>
<evidence type="ECO:0000313" key="4">
    <source>
        <dbReference type="EMBL" id="GGA98339.1"/>
    </source>
</evidence>
<dbReference type="EMBL" id="BMDY01000004">
    <property type="protein sequence ID" value="GGA98339.1"/>
    <property type="molecule type" value="Genomic_DNA"/>
</dbReference>
<name>A0ABQ1HZ72_9ALTE</name>
<dbReference type="InterPro" id="IPR000644">
    <property type="entry name" value="CBS_dom"/>
</dbReference>
<dbReference type="Gene3D" id="3.10.580.10">
    <property type="entry name" value="CBS-domain"/>
    <property type="match status" value="1"/>
</dbReference>
<dbReference type="RefSeq" id="WP_083481501.1">
    <property type="nucleotide sequence ID" value="NZ_BMDY01000004.1"/>
</dbReference>
<dbReference type="PROSITE" id="PS51371">
    <property type="entry name" value="CBS"/>
    <property type="match status" value="2"/>
</dbReference>
<evidence type="ECO:0000256" key="2">
    <source>
        <dbReference type="PROSITE-ProRule" id="PRU00703"/>
    </source>
</evidence>
<organism evidence="4 5">
    <name type="scientific">Agarivorans gilvus</name>
    <dbReference type="NCBI Taxonomy" id="680279"/>
    <lineage>
        <taxon>Bacteria</taxon>
        <taxon>Pseudomonadati</taxon>
        <taxon>Pseudomonadota</taxon>
        <taxon>Gammaproteobacteria</taxon>
        <taxon>Alteromonadales</taxon>
        <taxon>Alteromonadaceae</taxon>
        <taxon>Agarivorans</taxon>
    </lineage>
</organism>
<dbReference type="InterPro" id="IPR051257">
    <property type="entry name" value="Diverse_CBS-Domain"/>
</dbReference>
<dbReference type="CDD" id="cd04584">
    <property type="entry name" value="CBS_pair_AcuB_like"/>
    <property type="match status" value="1"/>
</dbReference>
<reference evidence="5" key="1">
    <citation type="journal article" date="2019" name="Int. J. Syst. Evol. Microbiol.">
        <title>The Global Catalogue of Microorganisms (GCM) 10K type strain sequencing project: providing services to taxonomists for standard genome sequencing and annotation.</title>
        <authorList>
            <consortium name="The Broad Institute Genomics Platform"/>
            <consortium name="The Broad Institute Genome Sequencing Center for Infectious Disease"/>
            <person name="Wu L."/>
            <person name="Ma J."/>
        </authorList>
    </citation>
    <scope>NUCLEOTIDE SEQUENCE [LARGE SCALE GENOMIC DNA]</scope>
    <source>
        <strain evidence="5">CGMCC 1.10131</strain>
    </source>
</reference>
<evidence type="ECO:0000313" key="5">
    <source>
        <dbReference type="Proteomes" id="UP000651977"/>
    </source>
</evidence>
<gene>
    <name evidence="4" type="ORF">GCM10007414_09170</name>
</gene>
<accession>A0ABQ1HZ72</accession>
<dbReference type="Proteomes" id="UP000651977">
    <property type="component" value="Unassembled WGS sequence"/>
</dbReference>